<dbReference type="EMBL" id="GG663363">
    <property type="protein sequence ID" value="EEH11608.1"/>
    <property type="molecule type" value="Genomic_DNA"/>
</dbReference>
<protein>
    <submittedName>
        <fullName evidence="1">Uncharacterized protein</fullName>
    </submittedName>
</protein>
<dbReference type="InParanoid" id="C0ND67"/>
<keyword evidence="2" id="KW-1185">Reference proteome</keyword>
<accession>C0ND67</accession>
<name>C0ND67_AJECG</name>
<proteinExistence type="predicted"/>
<dbReference type="HOGENOM" id="CLU_1427609_0_0_1"/>
<evidence type="ECO:0000313" key="1">
    <source>
        <dbReference type="EMBL" id="EEH11608.1"/>
    </source>
</evidence>
<dbReference type="Proteomes" id="UP000001631">
    <property type="component" value="Unassembled WGS sequence"/>
</dbReference>
<dbReference type="RefSeq" id="XP_045292088.1">
    <property type="nucleotide sequence ID" value="XM_045428113.1"/>
</dbReference>
<reference evidence="1" key="1">
    <citation type="submission" date="2009-02" db="EMBL/GenBank/DDBJ databases">
        <title>The Genome Sequence of Ajellomyces capsulatus strain G186AR.</title>
        <authorList>
            <consortium name="The Broad Institute Genome Sequencing Platform"/>
            <person name="Champion M."/>
            <person name="Cuomo C."/>
            <person name="Ma L.-J."/>
            <person name="Henn M.R."/>
            <person name="Sil A."/>
            <person name="Goldman B."/>
            <person name="Young S.K."/>
            <person name="Kodira C.D."/>
            <person name="Zeng Q."/>
            <person name="Koehrsen M."/>
            <person name="Alvarado L."/>
            <person name="Berlin A."/>
            <person name="Borenstein D."/>
            <person name="Chen Z."/>
            <person name="Engels R."/>
            <person name="Freedman E."/>
            <person name="Gellesch M."/>
            <person name="Goldberg J."/>
            <person name="Griggs A."/>
            <person name="Gujja S."/>
            <person name="Heiman D."/>
            <person name="Hepburn T."/>
            <person name="Howarth C."/>
            <person name="Jen D."/>
            <person name="Larson L."/>
            <person name="Lewis B."/>
            <person name="Mehta T."/>
            <person name="Park D."/>
            <person name="Pearson M."/>
            <person name="Roberts A."/>
            <person name="Saif S."/>
            <person name="Shea T."/>
            <person name="Shenoy N."/>
            <person name="Sisk P."/>
            <person name="Stolte C."/>
            <person name="Sykes S."/>
            <person name="Walk T."/>
            <person name="White J."/>
            <person name="Yandava C."/>
            <person name="Klein B."/>
            <person name="McEwen J.G."/>
            <person name="Puccia R."/>
            <person name="Goldman G.H."/>
            <person name="Felipe M.S."/>
            <person name="Nino-Vega G."/>
            <person name="San-Blas G."/>
            <person name="Taylor J."/>
            <person name="Mendoza L."/>
            <person name="Galagan J."/>
            <person name="Nusbaum C."/>
            <person name="Birren B."/>
        </authorList>
    </citation>
    <scope>NUCLEOTIDE SEQUENCE</scope>
    <source>
        <strain evidence="1">G186AR</strain>
    </source>
</reference>
<dbReference type="AlphaFoldDB" id="C0ND67"/>
<dbReference type="GeneID" id="69034080"/>
<evidence type="ECO:0000313" key="2">
    <source>
        <dbReference type="Proteomes" id="UP000001631"/>
    </source>
</evidence>
<gene>
    <name evidence="1" type="ORF">HCBG_01063</name>
</gene>
<organism evidence="1 2">
    <name type="scientific">Ajellomyces capsulatus (strain G186AR / H82 / ATCC MYA-2454 / RMSCC 2432)</name>
    <name type="common">Darling's disease fungus</name>
    <name type="synonym">Histoplasma capsulatum</name>
    <dbReference type="NCBI Taxonomy" id="447093"/>
    <lineage>
        <taxon>Eukaryota</taxon>
        <taxon>Fungi</taxon>
        <taxon>Dikarya</taxon>
        <taxon>Ascomycota</taxon>
        <taxon>Pezizomycotina</taxon>
        <taxon>Eurotiomycetes</taxon>
        <taxon>Eurotiomycetidae</taxon>
        <taxon>Onygenales</taxon>
        <taxon>Ajellomycetaceae</taxon>
        <taxon>Histoplasma</taxon>
    </lineage>
</organism>
<sequence length="190" mass="21205">MGFPQCRQKARSSSRSAKSEEELLVIIPADTLQHPAGMGDLAHHWAAMTPEAQGDGNPTFAHIRPHSAFFHGCCSWRAGWLAGKECALQRHDSQGASQKKHCLSDSPVVEGVRGVRSYATAVTEKKAALIDIQCRWVRRCLHSAIYLSHHTHQDTIQRVKPRVRMTQGQDFRNGVPQTCPERILGDLFDM</sequence>